<dbReference type="Proteomes" id="UP000298285">
    <property type="component" value="Unassembled WGS sequence"/>
</dbReference>
<dbReference type="AlphaFoldDB" id="A0A4Y9II55"/>
<gene>
    <name evidence="2" type="ORF">E4T88_15875</name>
</gene>
<dbReference type="Gene3D" id="2.180.10.10">
    <property type="entry name" value="RHS repeat-associated core"/>
    <property type="match status" value="1"/>
</dbReference>
<feature type="domain" description="DUF6443" evidence="1">
    <location>
        <begin position="81"/>
        <end position="217"/>
    </location>
</feature>
<name>A0A4Y9II55_9BACT</name>
<dbReference type="PANTHER" id="PTHR32305:SF15">
    <property type="entry name" value="PROTEIN RHSA-RELATED"/>
    <property type="match status" value="1"/>
</dbReference>
<proteinExistence type="predicted"/>
<organism evidence="2 3">
    <name type="scientific">Dysgonomonas mossii</name>
    <dbReference type="NCBI Taxonomy" id="163665"/>
    <lineage>
        <taxon>Bacteria</taxon>
        <taxon>Pseudomonadati</taxon>
        <taxon>Bacteroidota</taxon>
        <taxon>Bacteroidia</taxon>
        <taxon>Bacteroidales</taxon>
        <taxon>Dysgonomonadaceae</taxon>
        <taxon>Dysgonomonas</taxon>
    </lineage>
</organism>
<reference evidence="2 3" key="1">
    <citation type="submission" date="2019-03" db="EMBL/GenBank/DDBJ databases">
        <title>Diversity of the mouse oral microbiome.</title>
        <authorList>
            <person name="Joseph S."/>
            <person name="Aduse-Opoku J."/>
            <person name="Curtis M."/>
            <person name="Wade W."/>
            <person name="Hashim A."/>
        </authorList>
    </citation>
    <scope>NUCLEOTIDE SEQUENCE [LARGE SCALE GENOMIC DNA]</scope>
    <source>
        <strain evidence="2 3">P11</strain>
    </source>
</reference>
<comment type="caution">
    <text evidence="2">The sequence shown here is derived from an EMBL/GenBank/DDBJ whole genome shotgun (WGS) entry which is preliminary data.</text>
</comment>
<dbReference type="PANTHER" id="PTHR32305">
    <property type="match status" value="1"/>
</dbReference>
<evidence type="ECO:0000313" key="2">
    <source>
        <dbReference type="EMBL" id="TFU86930.1"/>
    </source>
</evidence>
<evidence type="ECO:0000259" key="1">
    <source>
        <dbReference type="Pfam" id="PF20041"/>
    </source>
</evidence>
<dbReference type="RefSeq" id="WP_135107154.1">
    <property type="nucleotide sequence ID" value="NZ_JADGKW010000007.1"/>
</dbReference>
<sequence length="1235" mass="138791">MKQLFTIISFLLISLEITSQVSITLKTPQTTGGTETACQTISLLPGFSFKATSTSGALTLRVNPSTCDPYAGQASSVSTSQNYIQTKTYTTDDGSRYMEAIQYFDGLGRPVQTVLRAITPLAADLVTYQEYDPFGREDRSWLPAVAAGNNGAYMPLANYKTSAMATYRSTTYNTASDSVAYSRPVYEASPLSRVLEQYAPGADWHKNGKGVKTEYLTNGTGADDNGALSCRKYSIIGSELTTKLTYSGGVYDPAQLYVTRMTDENGNKVYEFKDKLGQILLTRSINVLADKTIQHLNTLYVYDDFGNLCYVIPPEGFDKIKDYSDNSTEMKQYAYIYKYDSRNRCILKRLPGCEPIYYVYDKADRLIFTQDGEQRAKTSSPEWTFNKYDAFGRLIISGIYPSPASHASLITKCKDIVVTEKIDPNKYYGYTWNILPEVVYTGSMIINYYDAYDAFPNNTQINYRELLKYTEKSGYGQRYINNGLQLNTPKGQLTATRARSLMPDGSMEVGTVSMLYYDNRGRLIQTKSANHLGGVDEEYIAYNFTGQPTKKMHVHTKDANGGGKQTELYTYTYDHAGRLLTTTHQLTDGTTARPQITLADNTYDELGRLKYNQKGGLASSKTTYGYNIRSWTKSITSPLFSQTLYYNESYGGSKAQYNGNISAMSWKQNNESNTRGYTFAYDDLSRLLSTAYLKDGVKQNHDTEKGATPIYQTAYSYDKHGNIKTLQRYGKTTASAYGLVDNMTLTYAGNQMVNVLDGIQNFAYAPSADFKDVPNAPGIVEYTYNKNGAMNKDLNKGITEIQYNSLNLPSQMVINSSTAKAKNYYTYSASGVKLRTEQRYDPTLNQTPIGTTTPANDGLTHYKNTDYVGNIIYETEGNSAGVVSKTRILVDGGYIEGGVYHYYMTDHLGNNRVVVNASGTVTQRSHYYPFGTAFAENTVDEQKQQPYKYNGKELDQMHGLNLYDYSARYYESAIGRFTSVDPLAEKYYSISPYTYVKNNPLKYTDPTGMYVSEESVGAWLNAAFRTYTLLEIYQRNNTNGQYDQAISYLQLTSSNLEKIWNSENRYEITQLELGSIGGFSYDKEKNTFKIEYLGGFDDDNLYHEITHGGQYENGTLGFMYVQDSNGKIRAVPFTGVNSEIEAYRVSHVYAKITSNKNIEDINTNYVRSIQVNGNDIYPVNMNASLGHYLDGESQYWTIRLGLSPIGSDKTQSIVVGEHPNDFVKLNQLPFMKWNK</sequence>
<dbReference type="InterPro" id="IPR022385">
    <property type="entry name" value="Rhs_assc_core"/>
</dbReference>
<protein>
    <submittedName>
        <fullName evidence="2">RHS repeat-associated core domain-containing protein</fullName>
    </submittedName>
</protein>
<dbReference type="OrthoDB" id="976756at2"/>
<dbReference type="InterPro" id="IPR050708">
    <property type="entry name" value="T6SS_VgrG/RHS"/>
</dbReference>
<accession>A0A4Y9II55</accession>
<dbReference type="InterPro" id="IPR045619">
    <property type="entry name" value="DUF6443"/>
</dbReference>
<evidence type="ECO:0000313" key="3">
    <source>
        <dbReference type="Proteomes" id="UP000298285"/>
    </source>
</evidence>
<dbReference type="NCBIfam" id="TIGR03696">
    <property type="entry name" value="Rhs_assc_core"/>
    <property type="match status" value="1"/>
</dbReference>
<dbReference type="EMBL" id="SPPK01000007">
    <property type="protein sequence ID" value="TFU86930.1"/>
    <property type="molecule type" value="Genomic_DNA"/>
</dbReference>
<dbReference type="Pfam" id="PF20041">
    <property type="entry name" value="DUF6443"/>
    <property type="match status" value="1"/>
</dbReference>